<proteinExistence type="predicted"/>
<reference evidence="1 2" key="1">
    <citation type="submission" date="2019-10" db="EMBL/GenBank/DDBJ databases">
        <title>Whole genome shotgun sequence of Acrocarpospora macrocephala NBRC 16266.</title>
        <authorList>
            <person name="Ichikawa N."/>
            <person name="Kimura A."/>
            <person name="Kitahashi Y."/>
            <person name="Komaki H."/>
            <person name="Oguchi A."/>
        </authorList>
    </citation>
    <scope>NUCLEOTIDE SEQUENCE [LARGE SCALE GENOMIC DNA]</scope>
    <source>
        <strain evidence="1 2">NBRC 16266</strain>
    </source>
</reference>
<name>A0A5M3X467_9ACTN</name>
<gene>
    <name evidence="1" type="ORF">Amac_094680</name>
</gene>
<dbReference type="EMBL" id="BLAE01000085">
    <property type="protein sequence ID" value="GES15870.1"/>
    <property type="molecule type" value="Genomic_DNA"/>
</dbReference>
<evidence type="ECO:0000313" key="2">
    <source>
        <dbReference type="Proteomes" id="UP000331127"/>
    </source>
</evidence>
<dbReference type="AlphaFoldDB" id="A0A5M3X467"/>
<accession>A0A5M3X467</accession>
<comment type="caution">
    <text evidence="1">The sequence shown here is derived from an EMBL/GenBank/DDBJ whole genome shotgun (WGS) entry which is preliminary data.</text>
</comment>
<evidence type="ECO:0000313" key="1">
    <source>
        <dbReference type="EMBL" id="GES15870.1"/>
    </source>
</evidence>
<keyword evidence="2" id="KW-1185">Reference proteome</keyword>
<organism evidence="1 2">
    <name type="scientific">Acrocarpospora macrocephala</name>
    <dbReference type="NCBI Taxonomy" id="150177"/>
    <lineage>
        <taxon>Bacteria</taxon>
        <taxon>Bacillati</taxon>
        <taxon>Actinomycetota</taxon>
        <taxon>Actinomycetes</taxon>
        <taxon>Streptosporangiales</taxon>
        <taxon>Streptosporangiaceae</taxon>
        <taxon>Acrocarpospora</taxon>
    </lineage>
</organism>
<protein>
    <submittedName>
        <fullName evidence="1">Uncharacterized protein</fullName>
    </submittedName>
</protein>
<dbReference type="Proteomes" id="UP000331127">
    <property type="component" value="Unassembled WGS sequence"/>
</dbReference>
<sequence length="64" mass="6938">MAIAYRENVQLRASLRGPEFLDKPLGSPEPAAQWEDACRPSAQGTYACPAIEAAQTVETYPRSG</sequence>